<comment type="similarity">
    <text evidence="8">Belongs to the peptidase M48 family. BepA subfamily.</text>
</comment>
<name>A0A177N6P8_9GAMM</name>
<dbReference type="SUPFAM" id="SSF48452">
    <property type="entry name" value="TPR-like"/>
    <property type="match status" value="1"/>
</dbReference>
<dbReference type="Gene3D" id="3.30.2010.10">
    <property type="entry name" value="Metalloproteases ('zincins'), catalytic domain"/>
    <property type="match status" value="1"/>
</dbReference>
<keyword evidence="5 8" id="KW-0378">Hydrolase</keyword>
<evidence type="ECO:0000256" key="2">
    <source>
        <dbReference type="ARBA" id="ARBA00022723"/>
    </source>
</evidence>
<dbReference type="InterPro" id="IPR030873">
    <property type="entry name" value="Protease_BepA"/>
</dbReference>
<evidence type="ECO:0000313" key="11">
    <source>
        <dbReference type="Proteomes" id="UP000077857"/>
    </source>
</evidence>
<evidence type="ECO:0000256" key="5">
    <source>
        <dbReference type="ARBA" id="ARBA00022801"/>
    </source>
</evidence>
<feature type="signal peptide" evidence="8">
    <location>
        <begin position="1"/>
        <end position="21"/>
    </location>
</feature>
<evidence type="ECO:0000313" key="10">
    <source>
        <dbReference type="EMBL" id="OAI12899.1"/>
    </source>
</evidence>
<accession>A0A177N6P8</accession>
<feature type="domain" description="Peptidase M48" evidence="9">
    <location>
        <begin position="69"/>
        <end position="256"/>
    </location>
</feature>
<gene>
    <name evidence="10" type="ORF">A1507_18385</name>
</gene>
<dbReference type="GO" id="GO:0004222">
    <property type="term" value="F:metalloendopeptidase activity"/>
    <property type="evidence" value="ECO:0007669"/>
    <property type="project" value="InterPro"/>
</dbReference>
<evidence type="ECO:0000259" key="9">
    <source>
        <dbReference type="Pfam" id="PF01435"/>
    </source>
</evidence>
<keyword evidence="7 8" id="KW-0482">Metalloprotease</keyword>
<evidence type="ECO:0000256" key="6">
    <source>
        <dbReference type="ARBA" id="ARBA00022833"/>
    </source>
</evidence>
<dbReference type="HAMAP" id="MF_00997">
    <property type="entry name" value="Protease_BepA"/>
    <property type="match status" value="1"/>
</dbReference>
<dbReference type="PANTHER" id="PTHR22726:SF1">
    <property type="entry name" value="METALLOENDOPEPTIDASE OMA1, MITOCHONDRIAL"/>
    <property type="match status" value="1"/>
</dbReference>
<organism evidence="10 11">
    <name type="scientific">Methylomonas koyamae</name>
    <dbReference type="NCBI Taxonomy" id="702114"/>
    <lineage>
        <taxon>Bacteria</taxon>
        <taxon>Pseudomonadati</taxon>
        <taxon>Pseudomonadota</taxon>
        <taxon>Gammaproteobacteria</taxon>
        <taxon>Methylococcales</taxon>
        <taxon>Methylococcaceae</taxon>
        <taxon>Methylomonas</taxon>
    </lineage>
</organism>
<dbReference type="GO" id="GO:0042597">
    <property type="term" value="C:periplasmic space"/>
    <property type="evidence" value="ECO:0007669"/>
    <property type="project" value="UniProtKB-SubCell"/>
</dbReference>
<dbReference type="EMBL" id="LUUJ01000105">
    <property type="protein sequence ID" value="OAI12899.1"/>
    <property type="molecule type" value="Genomic_DNA"/>
</dbReference>
<comment type="caution">
    <text evidence="10">The sequence shown here is derived from an EMBL/GenBank/DDBJ whole genome shotgun (WGS) entry which is preliminary data.</text>
</comment>
<protein>
    <recommendedName>
        <fullName evidence="8">Putative beta-barrel assembly-enhancing protease</fullName>
        <ecNumber evidence="8">3.4.-.-</ecNumber>
    </recommendedName>
</protein>
<dbReference type="RefSeq" id="WP_064041697.1">
    <property type="nucleotide sequence ID" value="NZ_LUUJ01000105.1"/>
</dbReference>
<dbReference type="Pfam" id="PF01435">
    <property type="entry name" value="Peptidase_M48"/>
    <property type="match status" value="1"/>
</dbReference>
<evidence type="ECO:0000256" key="1">
    <source>
        <dbReference type="ARBA" id="ARBA00022670"/>
    </source>
</evidence>
<dbReference type="InterPro" id="IPR001915">
    <property type="entry name" value="Peptidase_M48"/>
</dbReference>
<feature type="active site" evidence="8">
    <location>
        <position position="133"/>
    </location>
</feature>
<keyword evidence="6 8" id="KW-0862">Zinc</keyword>
<evidence type="ECO:0000256" key="3">
    <source>
        <dbReference type="ARBA" id="ARBA00022729"/>
    </source>
</evidence>
<evidence type="ECO:0000256" key="8">
    <source>
        <dbReference type="HAMAP-Rule" id="MF_00997"/>
    </source>
</evidence>
<feature type="binding site" evidence="8">
    <location>
        <position position="197"/>
    </location>
    <ligand>
        <name>Zn(2+)</name>
        <dbReference type="ChEBI" id="CHEBI:29105"/>
        <note>catalytic</note>
    </ligand>
</feature>
<feature type="chain" id="PRO_5009002025" description="Putative beta-barrel assembly-enhancing protease" evidence="8">
    <location>
        <begin position="22"/>
        <end position="483"/>
    </location>
</feature>
<dbReference type="Gene3D" id="1.25.40.10">
    <property type="entry name" value="Tetratricopeptide repeat domain"/>
    <property type="match status" value="1"/>
</dbReference>
<comment type="subcellular location">
    <subcellularLocation>
        <location evidence="8">Periplasm</location>
    </subcellularLocation>
</comment>
<dbReference type="GO" id="GO:0016020">
    <property type="term" value="C:membrane"/>
    <property type="evidence" value="ECO:0007669"/>
    <property type="project" value="InterPro"/>
</dbReference>
<dbReference type="OrthoDB" id="9810445at2"/>
<dbReference type="GO" id="GO:0051603">
    <property type="term" value="P:proteolysis involved in protein catabolic process"/>
    <property type="evidence" value="ECO:0007669"/>
    <property type="project" value="TreeGrafter"/>
</dbReference>
<feature type="active site" description="Proton donor" evidence="8">
    <location>
        <position position="201"/>
    </location>
</feature>
<dbReference type="InterPro" id="IPR051156">
    <property type="entry name" value="Mito/Outer_Membr_Metalloprot"/>
</dbReference>
<sequence precursor="true">MRSIPYLLVLGLSLFCPPPQAVEIEKIQLPDMGDSAGAIISPLQEKEFGEAFFRNLHRQAEINQDVEIQQYIENIGRQLASHSDTPSNPFHFFVVMDQNINAFAGPGGYIGVNSGLILLTEAESELASVMAHEIAHVTQRHLYRSIEKASKLSIPTVAATLAAILIGTQSPNMGQAALMAIQAGNIQFQIDFTRDHEKEADRVGMQTLAEANFDPRAMPAFFEKLQQSTRYYGKGVPEFLRTHPVSENRVADTRGRAEIYPYRQYPDSLAYQLAKAKLAVVNAKDTKAAMQHFATLEMQGTSEQRAVARYGMGLVQLQNLQFAAAAQIFQQLAEQYPNQPQYIAALARTASESHDYEKAGKLFESAIGRFPNNDALKIEYTRSLLKGGRAERAKQILQSLSDGQKDQPFYYELLAQIFADLKQPGESHRYTAEYYYASGDTESAIMQIRLAKQQPDLSFQLQAILNERLNFFLSEEETRRAER</sequence>
<keyword evidence="4 8" id="KW-0574">Periplasm</keyword>
<dbReference type="CDD" id="cd07333">
    <property type="entry name" value="M48C_bepA_like"/>
    <property type="match status" value="1"/>
</dbReference>
<dbReference type="AlphaFoldDB" id="A0A177N6P8"/>
<keyword evidence="1 8" id="KW-0645">Protease</keyword>
<proteinExistence type="inferred from homology"/>
<comment type="function">
    <text evidence="8">Functions as both a chaperone and a metalloprotease. Maintains the integrity of the outer membrane by promoting either the assembly or the elimination of outer membrane proteins, depending on their folding state.</text>
</comment>
<comment type="cofactor">
    <cofactor evidence="8">
        <name>Zn(2+)</name>
        <dbReference type="ChEBI" id="CHEBI:29105"/>
    </cofactor>
    <text evidence="8">Binds 1 zinc ion per subunit.</text>
</comment>
<dbReference type="Pfam" id="PF14559">
    <property type="entry name" value="TPR_19"/>
    <property type="match status" value="1"/>
</dbReference>
<feature type="binding site" evidence="8">
    <location>
        <position position="132"/>
    </location>
    <ligand>
        <name>Zn(2+)</name>
        <dbReference type="ChEBI" id="CHEBI:29105"/>
        <note>catalytic</note>
    </ligand>
</feature>
<dbReference type="PANTHER" id="PTHR22726">
    <property type="entry name" value="METALLOENDOPEPTIDASE OMA1"/>
    <property type="match status" value="1"/>
</dbReference>
<dbReference type="InterPro" id="IPR011990">
    <property type="entry name" value="TPR-like_helical_dom_sf"/>
</dbReference>
<keyword evidence="2 8" id="KW-0479">Metal-binding</keyword>
<dbReference type="EC" id="3.4.-.-" evidence="8"/>
<evidence type="ECO:0000256" key="4">
    <source>
        <dbReference type="ARBA" id="ARBA00022764"/>
    </source>
</evidence>
<keyword evidence="3 8" id="KW-0732">Signal</keyword>
<dbReference type="Proteomes" id="UP000077857">
    <property type="component" value="Unassembled WGS sequence"/>
</dbReference>
<reference evidence="10 11" key="1">
    <citation type="submission" date="2016-03" db="EMBL/GenBank/DDBJ databases">
        <authorList>
            <person name="Ploux O."/>
        </authorList>
    </citation>
    <scope>NUCLEOTIDE SEQUENCE [LARGE SCALE GENOMIC DNA]</scope>
    <source>
        <strain evidence="10 11">R-45378</strain>
    </source>
</reference>
<dbReference type="GO" id="GO:0008270">
    <property type="term" value="F:zinc ion binding"/>
    <property type="evidence" value="ECO:0007669"/>
    <property type="project" value="UniProtKB-UniRule"/>
</dbReference>
<evidence type="ECO:0000256" key="7">
    <source>
        <dbReference type="ARBA" id="ARBA00023049"/>
    </source>
</evidence>
<feature type="binding site" evidence="8">
    <location>
        <position position="136"/>
    </location>
    <ligand>
        <name>Zn(2+)</name>
        <dbReference type="ChEBI" id="CHEBI:29105"/>
        <note>catalytic</note>
    </ligand>
</feature>